<protein>
    <submittedName>
        <fullName evidence="2">Uncharacterized protein</fullName>
    </submittedName>
</protein>
<evidence type="ECO:0000256" key="1">
    <source>
        <dbReference type="SAM" id="Phobius"/>
    </source>
</evidence>
<reference evidence="2 3" key="1">
    <citation type="submission" date="2016-10" db="EMBL/GenBank/DDBJ databases">
        <authorList>
            <person name="de Groot N.N."/>
        </authorList>
    </citation>
    <scope>NUCLEOTIDE SEQUENCE [LARGE SCALE GENOMIC DNA]</scope>
    <source>
        <strain evidence="2 3">GAS522</strain>
    </source>
</reference>
<evidence type="ECO:0000313" key="2">
    <source>
        <dbReference type="EMBL" id="SEE36259.1"/>
    </source>
</evidence>
<keyword evidence="1" id="KW-0812">Transmembrane</keyword>
<name>A0A1H5I810_9BRAD</name>
<dbReference type="OrthoDB" id="8266237at2"/>
<feature type="transmembrane region" description="Helical" evidence="1">
    <location>
        <begin position="90"/>
        <end position="115"/>
    </location>
</feature>
<keyword evidence="1" id="KW-0472">Membrane</keyword>
<accession>A0A1H5I810</accession>
<dbReference type="RefSeq" id="WP_074829060.1">
    <property type="nucleotide sequence ID" value="NZ_FNTI01000001.1"/>
</dbReference>
<proteinExistence type="predicted"/>
<evidence type="ECO:0000313" key="3">
    <source>
        <dbReference type="Proteomes" id="UP000183208"/>
    </source>
</evidence>
<keyword evidence="1" id="KW-1133">Transmembrane helix</keyword>
<organism evidence="2 3">
    <name type="scientific">Bradyrhizobium lablabi</name>
    <dbReference type="NCBI Taxonomy" id="722472"/>
    <lineage>
        <taxon>Bacteria</taxon>
        <taxon>Pseudomonadati</taxon>
        <taxon>Pseudomonadota</taxon>
        <taxon>Alphaproteobacteria</taxon>
        <taxon>Hyphomicrobiales</taxon>
        <taxon>Nitrobacteraceae</taxon>
        <taxon>Bradyrhizobium</taxon>
    </lineage>
</organism>
<dbReference type="AlphaFoldDB" id="A0A1H5I810"/>
<dbReference type="Proteomes" id="UP000183208">
    <property type="component" value="Unassembled WGS sequence"/>
</dbReference>
<feature type="transmembrane region" description="Helical" evidence="1">
    <location>
        <begin position="61"/>
        <end position="83"/>
    </location>
</feature>
<dbReference type="EMBL" id="FNTI01000001">
    <property type="protein sequence ID" value="SEE36259.1"/>
    <property type="molecule type" value="Genomic_DNA"/>
</dbReference>
<gene>
    <name evidence="2" type="ORF">SAMN05444171_7178</name>
</gene>
<sequence length="118" mass="12616">MELTSLKRLVGRQAVIKTGTGRDAVWLAYAYGVVNTVSLCAEHGQETFHAIPVEASSSFPLALRISLLAAALLAALVWILRLLARRLMRVLAGLSGLIALSILLTILVGIILFVIPSP</sequence>